<dbReference type="PRINTS" id="PR01021">
    <property type="entry name" value="OMPADOMAIN"/>
</dbReference>
<evidence type="ECO:0000313" key="6">
    <source>
        <dbReference type="EMBL" id="QIO10401.1"/>
    </source>
</evidence>
<protein>
    <submittedName>
        <fullName evidence="6">OmpA family protein</fullName>
    </submittedName>
</protein>
<organism evidence="6 7">
    <name type="scientific">Acinetobacter lanii</name>
    <dbReference type="NCBI Taxonomy" id="2715163"/>
    <lineage>
        <taxon>Bacteria</taxon>
        <taxon>Pseudomonadati</taxon>
        <taxon>Pseudomonadota</taxon>
        <taxon>Gammaproteobacteria</taxon>
        <taxon>Moraxellales</taxon>
        <taxon>Moraxellaceae</taxon>
        <taxon>Acinetobacter</taxon>
    </lineage>
</organism>
<accession>A0A6G8S8L5</accession>
<dbReference type="Proteomes" id="UP000501939">
    <property type="component" value="Chromosome"/>
</dbReference>
<dbReference type="Gene3D" id="3.30.1330.60">
    <property type="entry name" value="OmpA-like domain"/>
    <property type="match status" value="1"/>
</dbReference>
<evidence type="ECO:0000313" key="7">
    <source>
        <dbReference type="Proteomes" id="UP000501939"/>
    </source>
</evidence>
<keyword evidence="2 4" id="KW-0472">Membrane</keyword>
<evidence type="ECO:0000256" key="3">
    <source>
        <dbReference type="ARBA" id="ARBA00023237"/>
    </source>
</evidence>
<keyword evidence="7" id="KW-1185">Reference proteome</keyword>
<dbReference type="PANTHER" id="PTHR30329">
    <property type="entry name" value="STATOR ELEMENT OF FLAGELLAR MOTOR COMPLEX"/>
    <property type="match status" value="1"/>
</dbReference>
<proteinExistence type="predicted"/>
<dbReference type="PROSITE" id="PS51123">
    <property type="entry name" value="OMPA_2"/>
    <property type="match status" value="1"/>
</dbReference>
<feature type="domain" description="OmpA-like" evidence="5">
    <location>
        <begin position="148"/>
        <end position="278"/>
    </location>
</feature>
<gene>
    <name evidence="6" type="ORF">G8D99_09630</name>
</gene>
<evidence type="ECO:0000256" key="2">
    <source>
        <dbReference type="ARBA" id="ARBA00023136"/>
    </source>
</evidence>
<dbReference type="KEGG" id="alj:G8D99_09630"/>
<name>A0A6G8S8L5_9GAMM</name>
<sequence>MFCVTTLGMVGCSSNPYQHPSNLKFQSSVNGKTQHLTVIRDEKLCSNETYDDQNCPIKFYVDDIKAGDFYINNSAKLVLKPELYNLKAKNCTDECFVCEAEVDLSKVKENVIHLSVDESGYPVILDGDKKLICKSELNEKQIVPVQEEKTVEVNLAADTLFKFDGSSLNDLLPKGYQEVLNVAAQVKQGFVSIKHIRLTGHTDRLGSVSYNDKLAANRAKTVSEVLIQNGISKDIISTQSMGESKPVTNGCYGIQPSEKLKECLQPDRRVTVEITGISK</sequence>
<dbReference type="InterPro" id="IPR006665">
    <property type="entry name" value="OmpA-like"/>
</dbReference>
<dbReference type="CDD" id="cd07185">
    <property type="entry name" value="OmpA_C-like"/>
    <property type="match status" value="1"/>
</dbReference>
<dbReference type="SUPFAM" id="SSF103088">
    <property type="entry name" value="OmpA-like"/>
    <property type="match status" value="1"/>
</dbReference>
<keyword evidence="3" id="KW-0998">Cell outer membrane</keyword>
<dbReference type="PANTHER" id="PTHR30329:SF21">
    <property type="entry name" value="LIPOPROTEIN YIAD-RELATED"/>
    <property type="match status" value="1"/>
</dbReference>
<dbReference type="Pfam" id="PF00691">
    <property type="entry name" value="OmpA"/>
    <property type="match status" value="1"/>
</dbReference>
<comment type="subcellular location">
    <subcellularLocation>
        <location evidence="1">Cell outer membrane</location>
    </subcellularLocation>
</comment>
<evidence type="ECO:0000256" key="4">
    <source>
        <dbReference type="PROSITE-ProRule" id="PRU00473"/>
    </source>
</evidence>
<dbReference type="InterPro" id="IPR006664">
    <property type="entry name" value="OMP_bac"/>
</dbReference>
<dbReference type="InterPro" id="IPR050330">
    <property type="entry name" value="Bact_OuterMem_StrucFunc"/>
</dbReference>
<reference evidence="6 7" key="1">
    <citation type="submission" date="2020-03" db="EMBL/GenBank/DDBJ databases">
        <authorList>
            <person name="Zhu W."/>
        </authorList>
    </citation>
    <scope>NUCLEOTIDE SEQUENCE [LARGE SCALE GENOMIC DNA]</scope>
    <source>
        <strain evidence="6 7">185</strain>
    </source>
</reference>
<dbReference type="EMBL" id="CP049916">
    <property type="protein sequence ID" value="QIO10401.1"/>
    <property type="molecule type" value="Genomic_DNA"/>
</dbReference>
<evidence type="ECO:0000256" key="1">
    <source>
        <dbReference type="ARBA" id="ARBA00004442"/>
    </source>
</evidence>
<dbReference type="GO" id="GO:0009279">
    <property type="term" value="C:cell outer membrane"/>
    <property type="evidence" value="ECO:0007669"/>
    <property type="project" value="UniProtKB-SubCell"/>
</dbReference>
<dbReference type="InterPro" id="IPR036737">
    <property type="entry name" value="OmpA-like_sf"/>
</dbReference>
<evidence type="ECO:0000259" key="5">
    <source>
        <dbReference type="PROSITE" id="PS51123"/>
    </source>
</evidence>
<dbReference type="AlphaFoldDB" id="A0A6G8S8L5"/>